<dbReference type="Gene3D" id="3.30.70.330">
    <property type="match status" value="3"/>
</dbReference>
<evidence type="ECO:0000256" key="3">
    <source>
        <dbReference type="ARBA" id="ARBA00023242"/>
    </source>
</evidence>
<dbReference type="CDD" id="cd21546">
    <property type="entry name" value="SPOC_FPA-like"/>
    <property type="match status" value="1"/>
</dbReference>
<dbReference type="Pfam" id="PF07744">
    <property type="entry name" value="SPOC"/>
    <property type="match status" value="1"/>
</dbReference>
<dbReference type="Pfam" id="PF00076">
    <property type="entry name" value="RRM_1"/>
    <property type="match status" value="3"/>
</dbReference>
<reference evidence="7" key="2">
    <citation type="journal article" date="2022" name="Hortic Res">
        <title>The genome of Dioscorea zingiberensis sheds light on the biosynthesis, origin and evolution of the medicinally important diosgenin saponins.</title>
        <authorList>
            <person name="Li Y."/>
            <person name="Tan C."/>
            <person name="Li Z."/>
            <person name="Guo J."/>
            <person name="Li S."/>
            <person name="Chen X."/>
            <person name="Wang C."/>
            <person name="Dai X."/>
            <person name="Yang H."/>
            <person name="Song W."/>
            <person name="Hou L."/>
            <person name="Xu J."/>
            <person name="Tong Z."/>
            <person name="Xu A."/>
            <person name="Yuan X."/>
            <person name="Wang W."/>
            <person name="Yang Q."/>
            <person name="Chen L."/>
            <person name="Sun Z."/>
            <person name="Wang K."/>
            <person name="Pan B."/>
            <person name="Chen J."/>
            <person name="Bao Y."/>
            <person name="Liu F."/>
            <person name="Qi X."/>
            <person name="Gang D.R."/>
            <person name="Wen J."/>
            <person name="Li J."/>
        </authorList>
    </citation>
    <scope>NUCLEOTIDE SEQUENCE</scope>
    <source>
        <strain evidence="7">Dzin_1.0</strain>
    </source>
</reference>
<keyword evidence="2 4" id="KW-0694">RNA-binding</keyword>
<dbReference type="SMART" id="SM00360">
    <property type="entry name" value="RRM"/>
    <property type="match status" value="3"/>
</dbReference>
<dbReference type="GO" id="GO:0003723">
    <property type="term" value="F:RNA binding"/>
    <property type="evidence" value="ECO:0007669"/>
    <property type="project" value="UniProtKB-UniRule"/>
</dbReference>
<comment type="caution">
    <text evidence="7">The sequence shown here is derived from an EMBL/GenBank/DDBJ whole genome shotgun (WGS) entry which is preliminary data.</text>
</comment>
<dbReference type="InterPro" id="IPR000504">
    <property type="entry name" value="RRM_dom"/>
</dbReference>
<evidence type="ECO:0000259" key="6">
    <source>
        <dbReference type="PROSITE" id="PS50102"/>
    </source>
</evidence>
<dbReference type="CDD" id="cd00590">
    <property type="entry name" value="RRM_SF"/>
    <property type="match status" value="2"/>
</dbReference>
<dbReference type="PANTHER" id="PTHR23189">
    <property type="entry name" value="RNA RECOGNITION MOTIF-CONTAINING"/>
    <property type="match status" value="1"/>
</dbReference>
<organism evidence="7 8">
    <name type="scientific">Dioscorea zingiberensis</name>
    <dbReference type="NCBI Taxonomy" id="325984"/>
    <lineage>
        <taxon>Eukaryota</taxon>
        <taxon>Viridiplantae</taxon>
        <taxon>Streptophyta</taxon>
        <taxon>Embryophyta</taxon>
        <taxon>Tracheophyta</taxon>
        <taxon>Spermatophyta</taxon>
        <taxon>Magnoliopsida</taxon>
        <taxon>Liliopsida</taxon>
        <taxon>Dioscoreales</taxon>
        <taxon>Dioscoreaceae</taxon>
        <taxon>Dioscorea</taxon>
    </lineage>
</organism>
<feature type="region of interest" description="Disordered" evidence="5">
    <location>
        <begin position="586"/>
        <end position="651"/>
    </location>
</feature>
<feature type="compositionally biased region" description="Polar residues" evidence="5">
    <location>
        <begin position="185"/>
        <end position="194"/>
    </location>
</feature>
<comment type="subcellular location">
    <subcellularLocation>
        <location evidence="1">Nucleus</location>
    </subcellularLocation>
</comment>
<sequence>MTYHRKLLIDWAATPPPETPKRRRFASYLEAPNLSPKTCLLCEILATTTISSIERALDDFGMRALSPADVKSVLKLSYAHTGPAVAFFRWGIPLLPRPHHHSPYSWNLVVDLLDSEDEGGGEDGDAGLELKEMFVGVGVAGGEERKMGVAGGGEEEGMEHAVAVHKVGFHLTTDFPIREPLPPNSWATMASPSKTSDRQRRRPSKGDSDTDDAKVPSLTLWVGHLSPSITDGDLAEIFKKYNALDCTTMHPGRSYAFVYFSNAEDAAAAKKALQGTRVRGSAINIEFARPAKSGKHLWVGGISSSVTKEQLEDEFSKFGKIEECTLLRDRNSAFIDYYKMDDAIAAQKNMNGKDLAGDQIRVDFQRSQPLRMVCMLNADDCYDNSDPRDGNFSNRCSELLITPNIIRSYHNSSQHGSKRLASNGGRRDGQPTNVLWIGHLPSVYVDETMIHGAMILFGEIERITCFPTRNYAFVEFRSVDEARRAKEGLQGRLFGDPRIQILFSSSDLAHHKDNAPLLPGSGGPGHDKVLNVSPYGPIEIFGHGGAIAPDNFTGCLPSYDLPRTGSLAKPSGQGFGFLRESSEFNDSVRDFPGSDPYNSKTPTWRRPSPSAHGRLSPSPDVWVPYKPMPDKWDDFDPREPKRSRISGSLPPDDVYSNLTRVEGDDIRDSLGFPLSDRVAGCQIARGPLELPASSSGDHCWRGVIAKGGTPVCHARCVPIGEGINSPFPEVVNCSARTGLDMLTKHYAEAIGFDIVFFLPDSEEDFASFTEFLRYLGLKKRAGVAKFDDGTTLFLVPPSDFLTKVLKIPGPERLYGVVLKFPHQSVGMPPQNSQENMPSSSYYAIHTEEPTSRNHYNLVSQSEEQALKMDYIRCSHENSLNSVPNGIAKLLLGHNDEQRVTESTPTGYTSNHVASQQVEVSLTPQLIATLASLIPTKSQPSTNGPVQVPPSSTIVPNPYSASPMHNTSNALQRWIHEHQATSGTLEVPGHQPEQSVYQISNQTQFVSQFPAHSRTVLRFPEQSAVSEWFIPWFNSGSKQMLQVCKELRSTDEKVFLYLRYLEMNTNMAFNFRENYP</sequence>
<feature type="region of interest" description="Disordered" evidence="5">
    <location>
        <begin position="180"/>
        <end position="213"/>
    </location>
</feature>
<keyword evidence="3" id="KW-0539">Nucleus</keyword>
<feature type="domain" description="RRM" evidence="6">
    <location>
        <begin position="433"/>
        <end position="506"/>
    </location>
</feature>
<gene>
    <name evidence="7" type="ORF">J5N97_020987</name>
</gene>
<dbReference type="InterPro" id="IPR012677">
    <property type="entry name" value="Nucleotide-bd_a/b_plait_sf"/>
</dbReference>
<dbReference type="InterPro" id="IPR012921">
    <property type="entry name" value="SPOC_C"/>
</dbReference>
<keyword evidence="8" id="KW-1185">Reference proteome</keyword>
<dbReference type="PROSITE" id="PS50102">
    <property type="entry name" value="RRM"/>
    <property type="match status" value="3"/>
</dbReference>
<dbReference type="SUPFAM" id="SSF54928">
    <property type="entry name" value="RNA-binding domain, RBD"/>
    <property type="match status" value="3"/>
</dbReference>
<evidence type="ECO:0000313" key="8">
    <source>
        <dbReference type="Proteomes" id="UP001085076"/>
    </source>
</evidence>
<dbReference type="GO" id="GO:0005634">
    <property type="term" value="C:nucleus"/>
    <property type="evidence" value="ECO:0007669"/>
    <property type="project" value="UniProtKB-SubCell"/>
</dbReference>
<accession>A0A9D5CI89</accession>
<dbReference type="AlphaFoldDB" id="A0A9D5CI89"/>
<evidence type="ECO:0000313" key="7">
    <source>
        <dbReference type="EMBL" id="KAJ0973028.1"/>
    </source>
</evidence>
<name>A0A9D5CI89_9LILI</name>
<evidence type="ECO:0000256" key="4">
    <source>
        <dbReference type="PROSITE-ProRule" id="PRU00176"/>
    </source>
</evidence>
<evidence type="ECO:0000256" key="2">
    <source>
        <dbReference type="ARBA" id="ARBA00022884"/>
    </source>
</evidence>
<evidence type="ECO:0000256" key="1">
    <source>
        <dbReference type="ARBA" id="ARBA00004123"/>
    </source>
</evidence>
<proteinExistence type="predicted"/>
<evidence type="ECO:0000256" key="5">
    <source>
        <dbReference type="SAM" id="MobiDB-lite"/>
    </source>
</evidence>
<feature type="compositionally biased region" description="Basic and acidic residues" evidence="5">
    <location>
        <begin position="628"/>
        <end position="642"/>
    </location>
</feature>
<protein>
    <recommendedName>
        <fullName evidence="6">RRM domain-containing protein</fullName>
    </recommendedName>
</protein>
<dbReference type="OrthoDB" id="439808at2759"/>
<feature type="compositionally biased region" description="Basic and acidic residues" evidence="5">
    <location>
        <begin position="204"/>
        <end position="213"/>
    </location>
</feature>
<feature type="domain" description="RRM" evidence="6">
    <location>
        <begin position="295"/>
        <end position="367"/>
    </location>
</feature>
<dbReference type="InterPro" id="IPR035979">
    <property type="entry name" value="RBD_domain_sf"/>
</dbReference>
<reference evidence="7" key="1">
    <citation type="submission" date="2021-03" db="EMBL/GenBank/DDBJ databases">
        <authorList>
            <person name="Li Z."/>
            <person name="Yang C."/>
        </authorList>
    </citation>
    <scope>NUCLEOTIDE SEQUENCE</scope>
    <source>
        <strain evidence="7">Dzin_1.0</strain>
        <tissue evidence="7">Leaf</tissue>
    </source>
</reference>
<feature type="domain" description="RRM" evidence="6">
    <location>
        <begin position="218"/>
        <end position="290"/>
    </location>
</feature>
<dbReference type="EMBL" id="JAGGNH010000005">
    <property type="protein sequence ID" value="KAJ0973028.1"/>
    <property type="molecule type" value="Genomic_DNA"/>
</dbReference>
<dbReference type="Proteomes" id="UP001085076">
    <property type="component" value="Miscellaneous, Linkage group lg05"/>
</dbReference>